<keyword evidence="2" id="KW-1185">Reference proteome</keyword>
<organism evidence="1 2">
    <name type="scientific">Blautia parvula</name>
    <dbReference type="NCBI Taxonomy" id="2877527"/>
    <lineage>
        <taxon>Bacteria</taxon>
        <taxon>Bacillati</taxon>
        <taxon>Bacillota</taxon>
        <taxon>Clostridia</taxon>
        <taxon>Lachnospirales</taxon>
        <taxon>Lachnospiraceae</taxon>
        <taxon>Blautia</taxon>
    </lineage>
</organism>
<evidence type="ECO:0000313" key="1">
    <source>
        <dbReference type="EMBL" id="GAA6499001.1"/>
    </source>
</evidence>
<name>A0ABQ0BR46_9FIRM</name>
<gene>
    <name evidence="1" type="ORF">K340107D12_18170</name>
</gene>
<reference evidence="1 2" key="1">
    <citation type="submission" date="2024-04" db="EMBL/GenBank/DDBJ databases">
        <title>Defined microbial consortia suppress multidrug-resistant proinflammatory Enterobacteriaceae via ecological control.</title>
        <authorList>
            <person name="Furuichi M."/>
            <person name="Kawaguchi T."/>
            <person name="Pust M."/>
            <person name="Yasuma K."/>
            <person name="Plichta D."/>
            <person name="Hasegawa N."/>
            <person name="Ohya T."/>
            <person name="Bhattarai S."/>
            <person name="Sasajima S."/>
            <person name="Aoto Y."/>
            <person name="Tuganbaev T."/>
            <person name="Yaginuma M."/>
            <person name="Ueda M."/>
            <person name="Okahashi N."/>
            <person name="Amafuji K."/>
            <person name="Kiridooshi Y."/>
            <person name="Sugita K."/>
            <person name="Strazar M."/>
            <person name="Skelly A."/>
            <person name="Suda W."/>
            <person name="Hattori M."/>
            <person name="Nakamoto N."/>
            <person name="Caballero S."/>
            <person name="Norman J."/>
            <person name="Olle B."/>
            <person name="Tanoue T."/>
            <person name="Arita M."/>
            <person name="Bucci V."/>
            <person name="Atarashi K."/>
            <person name="Xavier R."/>
            <person name="Honda K."/>
        </authorList>
    </citation>
    <scope>NUCLEOTIDE SEQUENCE [LARGE SCALE GENOMIC DNA]</scope>
    <source>
        <strain evidence="2">k34-0107-D12</strain>
    </source>
</reference>
<dbReference type="Proteomes" id="UP001600941">
    <property type="component" value="Unassembled WGS sequence"/>
</dbReference>
<dbReference type="RefSeq" id="WP_227210199.1">
    <property type="nucleotide sequence ID" value="NZ_BAABZQ010000001.1"/>
</dbReference>
<comment type="caution">
    <text evidence="1">The sequence shown here is derived from an EMBL/GenBank/DDBJ whole genome shotgun (WGS) entry which is preliminary data.</text>
</comment>
<protein>
    <submittedName>
        <fullName evidence="1">Uncharacterized protein</fullName>
    </submittedName>
</protein>
<evidence type="ECO:0000313" key="2">
    <source>
        <dbReference type="Proteomes" id="UP001600941"/>
    </source>
</evidence>
<proteinExistence type="predicted"/>
<accession>A0ABQ0BR46</accession>
<dbReference type="EMBL" id="BAABZQ010000001">
    <property type="protein sequence ID" value="GAA6499001.1"/>
    <property type="molecule type" value="Genomic_DNA"/>
</dbReference>
<sequence length="130" mass="14984">MKGGDFFIHVETIRENTPKGWIMNPNYSEILRFHDFGDMLLKINTVLSYLENSRAGTAELPEFHSLQDSGFGKKAACFYLLQIFCTQHNSWQGQLRGADGRRRYFRSALEALCMMEEGIRETAKNPEKTN</sequence>